<comment type="caution">
    <text evidence="1">The sequence shown here is derived from an EMBL/GenBank/DDBJ whole genome shotgun (WGS) entry which is preliminary data.</text>
</comment>
<protein>
    <submittedName>
        <fullName evidence="1">Unnamed protein product</fullName>
    </submittedName>
</protein>
<organism evidence="1 2">
    <name type="scientific">Ambrosiozyma monospora</name>
    <name type="common">Yeast</name>
    <name type="synonym">Endomycopsis monosporus</name>
    <dbReference type="NCBI Taxonomy" id="43982"/>
    <lineage>
        <taxon>Eukaryota</taxon>
        <taxon>Fungi</taxon>
        <taxon>Dikarya</taxon>
        <taxon>Ascomycota</taxon>
        <taxon>Saccharomycotina</taxon>
        <taxon>Pichiomycetes</taxon>
        <taxon>Pichiales</taxon>
        <taxon>Pichiaceae</taxon>
        <taxon>Ambrosiozyma</taxon>
    </lineage>
</organism>
<dbReference type="EMBL" id="BSXS01005297">
    <property type="protein sequence ID" value="GME84155.1"/>
    <property type="molecule type" value="Genomic_DNA"/>
</dbReference>
<name>A0ACB5T9F7_AMBMO</name>
<accession>A0ACB5T9F7</accession>
<dbReference type="Proteomes" id="UP001165064">
    <property type="component" value="Unassembled WGS sequence"/>
</dbReference>
<evidence type="ECO:0000313" key="2">
    <source>
        <dbReference type="Proteomes" id="UP001165064"/>
    </source>
</evidence>
<proteinExistence type="predicted"/>
<gene>
    <name evidence="1" type="ORF">Amon02_000664500</name>
</gene>
<reference evidence="1" key="1">
    <citation type="submission" date="2023-04" db="EMBL/GenBank/DDBJ databases">
        <title>Ambrosiozyma monospora NBRC 10751.</title>
        <authorList>
            <person name="Ichikawa N."/>
            <person name="Sato H."/>
            <person name="Tonouchi N."/>
        </authorList>
    </citation>
    <scope>NUCLEOTIDE SEQUENCE</scope>
    <source>
        <strain evidence="1">NBRC 10751</strain>
    </source>
</reference>
<keyword evidence="2" id="KW-1185">Reference proteome</keyword>
<sequence length="124" mass="14450">MISLINWYIKTGHNPHATINCQLKRSQNYSSISSLNLSPFTNIHRITQISVDDIAGNIQSFLLSFYDSHIDLRTEQGKIVSKIVKGVGEISDIKDFDIHWRKNQLPFETIWVLRKQQLCQHWNL</sequence>
<evidence type="ECO:0000313" key="1">
    <source>
        <dbReference type="EMBL" id="GME84155.1"/>
    </source>
</evidence>